<feature type="signal peptide" evidence="1">
    <location>
        <begin position="1"/>
        <end position="22"/>
    </location>
</feature>
<name>A0A975GJM9_9BACT</name>
<dbReference type="EMBL" id="CP061799">
    <property type="protein sequence ID" value="QTA83655.1"/>
    <property type="molecule type" value="Genomic_DNA"/>
</dbReference>
<evidence type="ECO:0000313" key="3">
    <source>
        <dbReference type="EMBL" id="QTA83655.1"/>
    </source>
</evidence>
<evidence type="ECO:0000313" key="4">
    <source>
        <dbReference type="Proteomes" id="UP000663720"/>
    </source>
</evidence>
<dbReference type="SMART" id="SM00287">
    <property type="entry name" value="SH3b"/>
    <property type="match status" value="2"/>
</dbReference>
<gene>
    <name evidence="3" type="ORF">dnl_60680</name>
</gene>
<evidence type="ECO:0000256" key="1">
    <source>
        <dbReference type="SAM" id="SignalP"/>
    </source>
</evidence>
<sequence>MIKKWSLPLFILVIIYSSTAFAERMSINVPMANVRSGPGTKYKVLWKLEKYHPLQIMKKSGSWYYFRDYEGDNGWIFKGILGKEASVIAIKNKCNVRSGPGTNFDIVFTVEKGVPLKIIERKNEWIHVSHSDGDKGWIHQMLVW</sequence>
<organism evidence="3 4">
    <name type="scientific">Desulfonema limicola</name>
    <dbReference type="NCBI Taxonomy" id="45656"/>
    <lineage>
        <taxon>Bacteria</taxon>
        <taxon>Pseudomonadati</taxon>
        <taxon>Thermodesulfobacteriota</taxon>
        <taxon>Desulfobacteria</taxon>
        <taxon>Desulfobacterales</taxon>
        <taxon>Desulfococcaceae</taxon>
        <taxon>Desulfonema</taxon>
    </lineage>
</organism>
<keyword evidence="1" id="KW-0732">Signal</keyword>
<accession>A0A975GJM9</accession>
<dbReference type="RefSeq" id="WP_207689466.1">
    <property type="nucleotide sequence ID" value="NZ_CP061799.1"/>
</dbReference>
<dbReference type="InterPro" id="IPR010466">
    <property type="entry name" value="DUF1058"/>
</dbReference>
<dbReference type="PROSITE" id="PS51781">
    <property type="entry name" value="SH3B"/>
    <property type="match status" value="1"/>
</dbReference>
<keyword evidence="4" id="KW-1185">Reference proteome</keyword>
<protein>
    <submittedName>
        <fullName evidence="3">DUF1058</fullName>
    </submittedName>
</protein>
<dbReference type="PANTHER" id="PTHR34408">
    <property type="entry name" value="FAMILY PROTEIN, PUTATIVE-RELATED"/>
    <property type="match status" value="1"/>
</dbReference>
<dbReference type="Gene3D" id="2.30.30.40">
    <property type="entry name" value="SH3 Domains"/>
    <property type="match status" value="2"/>
</dbReference>
<reference evidence="3" key="1">
    <citation type="journal article" date="2021" name="Microb. Physiol.">
        <title>Proteogenomic Insights into the Physiology of Marine, Sulfate-Reducing, Filamentous Desulfonema limicola and Desulfonema magnum.</title>
        <authorList>
            <person name="Schnaars V."/>
            <person name="Wohlbrand L."/>
            <person name="Scheve S."/>
            <person name="Hinrichs C."/>
            <person name="Reinhardt R."/>
            <person name="Rabus R."/>
        </authorList>
    </citation>
    <scope>NUCLEOTIDE SEQUENCE</scope>
    <source>
        <strain evidence="3">5ac10</strain>
    </source>
</reference>
<dbReference type="Pfam" id="PF06347">
    <property type="entry name" value="SH3_4"/>
    <property type="match status" value="2"/>
</dbReference>
<dbReference type="Proteomes" id="UP000663720">
    <property type="component" value="Chromosome"/>
</dbReference>
<dbReference type="InterPro" id="IPR052354">
    <property type="entry name" value="Cell_Wall_Dynamics_Protein"/>
</dbReference>
<evidence type="ECO:0000259" key="2">
    <source>
        <dbReference type="PROSITE" id="PS51781"/>
    </source>
</evidence>
<proteinExistence type="predicted"/>
<feature type="domain" description="SH3b" evidence="2">
    <location>
        <begin position="82"/>
        <end position="144"/>
    </location>
</feature>
<dbReference type="PANTHER" id="PTHR34408:SF1">
    <property type="entry name" value="GLYCOSYL HYDROLASE FAMILY 19 DOMAIN-CONTAINING PROTEIN HI_1415"/>
    <property type="match status" value="1"/>
</dbReference>
<dbReference type="InterPro" id="IPR003646">
    <property type="entry name" value="SH3-like_bac-type"/>
</dbReference>
<dbReference type="AlphaFoldDB" id="A0A975GJM9"/>
<feature type="chain" id="PRO_5036732120" evidence="1">
    <location>
        <begin position="23"/>
        <end position="144"/>
    </location>
</feature>
<dbReference type="KEGG" id="dli:dnl_60680"/>